<keyword evidence="7" id="KW-1185">Reference proteome</keyword>
<dbReference type="InterPro" id="IPR001394">
    <property type="entry name" value="Peptidase_C19_UCH"/>
</dbReference>
<dbReference type="Pfam" id="PF06337">
    <property type="entry name" value="DUSP"/>
    <property type="match status" value="1"/>
</dbReference>
<dbReference type="InterPro" id="IPR028889">
    <property type="entry name" value="USP"/>
</dbReference>
<evidence type="ECO:0000256" key="2">
    <source>
        <dbReference type="ARBA" id="ARBA00012759"/>
    </source>
</evidence>
<feature type="domain" description="DUSP" evidence="4">
    <location>
        <begin position="36"/>
        <end position="137"/>
    </location>
</feature>
<dbReference type="InterPro" id="IPR035927">
    <property type="entry name" value="DUSP-like_sf"/>
</dbReference>
<dbReference type="SUPFAM" id="SSF143791">
    <property type="entry name" value="DUSP-like"/>
    <property type="match status" value="1"/>
</dbReference>
<dbReference type="WBParaSite" id="DME_0001018101-mRNA-1">
    <property type="protein sequence ID" value="DME_0001018101-mRNA-1"/>
    <property type="gene ID" value="DME_0001018101"/>
</dbReference>
<evidence type="ECO:0000313" key="6">
    <source>
        <dbReference type="Proteomes" id="UP000038040"/>
    </source>
</evidence>
<dbReference type="InterPro" id="IPR038765">
    <property type="entry name" value="Papain-like_cys_pep_sf"/>
</dbReference>
<dbReference type="EC" id="3.4.19.12" evidence="2"/>
<dbReference type="Proteomes" id="UP000274756">
    <property type="component" value="Unassembled WGS sequence"/>
</dbReference>
<organism evidence="6 8">
    <name type="scientific">Dracunculus medinensis</name>
    <name type="common">Guinea worm</name>
    <dbReference type="NCBI Taxonomy" id="318479"/>
    <lineage>
        <taxon>Eukaryota</taxon>
        <taxon>Metazoa</taxon>
        <taxon>Ecdysozoa</taxon>
        <taxon>Nematoda</taxon>
        <taxon>Chromadorea</taxon>
        <taxon>Rhabditida</taxon>
        <taxon>Spirurina</taxon>
        <taxon>Dracunculoidea</taxon>
        <taxon>Dracunculidae</taxon>
        <taxon>Dracunculus</taxon>
    </lineage>
</organism>
<dbReference type="Pfam" id="PF00443">
    <property type="entry name" value="UCH"/>
    <property type="match status" value="1"/>
</dbReference>
<dbReference type="STRING" id="318479.A0A0N4UQA4"/>
<dbReference type="Gene3D" id="3.90.70.10">
    <property type="entry name" value="Cysteine proteinases"/>
    <property type="match status" value="2"/>
</dbReference>
<dbReference type="GO" id="GO:0016579">
    <property type="term" value="P:protein deubiquitination"/>
    <property type="evidence" value="ECO:0007669"/>
    <property type="project" value="InterPro"/>
</dbReference>
<dbReference type="GO" id="GO:0004843">
    <property type="term" value="F:cysteine-type deubiquitinase activity"/>
    <property type="evidence" value="ECO:0007669"/>
    <property type="project" value="UniProtKB-EC"/>
</dbReference>
<comment type="catalytic activity">
    <reaction evidence="1">
        <text>Thiol-dependent hydrolysis of ester, thioester, amide, peptide and isopeptide bonds formed by the C-terminal Gly of ubiquitin (a 76-residue protein attached to proteins as an intracellular targeting signal).</text>
        <dbReference type="EC" id="3.4.19.12"/>
    </reaction>
</comment>
<reference evidence="5 7" key="2">
    <citation type="submission" date="2018-11" db="EMBL/GenBank/DDBJ databases">
        <authorList>
            <consortium name="Pathogen Informatics"/>
        </authorList>
    </citation>
    <scope>NUCLEOTIDE SEQUENCE [LARGE SCALE GENOMIC DNA]</scope>
</reference>
<dbReference type="InterPro" id="IPR050185">
    <property type="entry name" value="Ub_carboxyl-term_hydrolase"/>
</dbReference>
<reference evidence="8" key="1">
    <citation type="submission" date="2017-02" db="UniProtKB">
        <authorList>
            <consortium name="WormBaseParasite"/>
        </authorList>
    </citation>
    <scope>IDENTIFICATION</scope>
</reference>
<name>A0A0N4UQA4_DRAME</name>
<dbReference type="OrthoDB" id="265776at2759"/>
<proteinExistence type="predicted"/>
<evidence type="ECO:0000256" key="1">
    <source>
        <dbReference type="ARBA" id="ARBA00000707"/>
    </source>
</evidence>
<dbReference type="SUPFAM" id="SSF54001">
    <property type="entry name" value="Cysteine proteinases"/>
    <property type="match status" value="1"/>
</dbReference>
<evidence type="ECO:0000313" key="8">
    <source>
        <dbReference type="WBParaSite" id="DME_0001018101-mRNA-1"/>
    </source>
</evidence>
<feature type="domain" description="USP" evidence="3">
    <location>
        <begin position="264"/>
        <end position="810"/>
    </location>
</feature>
<dbReference type="PROSITE" id="PS51283">
    <property type="entry name" value="DUSP"/>
    <property type="match status" value="1"/>
</dbReference>
<accession>A0A0N4UQA4</accession>
<evidence type="ECO:0000313" key="7">
    <source>
        <dbReference type="Proteomes" id="UP000274756"/>
    </source>
</evidence>
<dbReference type="Proteomes" id="UP000038040">
    <property type="component" value="Unplaced"/>
</dbReference>
<dbReference type="PANTHER" id="PTHR21646">
    <property type="entry name" value="UBIQUITIN CARBOXYL-TERMINAL HYDROLASE"/>
    <property type="match status" value="1"/>
</dbReference>
<dbReference type="EMBL" id="UYYG01000169">
    <property type="protein sequence ID" value="VDN53718.1"/>
    <property type="molecule type" value="Genomic_DNA"/>
</dbReference>
<protein>
    <recommendedName>
        <fullName evidence="2">ubiquitinyl hydrolase 1</fullName>
        <ecNumber evidence="2">3.4.19.12</ecNumber>
    </recommendedName>
</protein>
<dbReference type="AlphaFoldDB" id="A0A0N4UQA4"/>
<dbReference type="PROSITE" id="PS00973">
    <property type="entry name" value="USP_2"/>
    <property type="match status" value="1"/>
</dbReference>
<dbReference type="InterPro" id="IPR018200">
    <property type="entry name" value="USP_CS"/>
</dbReference>
<dbReference type="Gene3D" id="3.30.2230.10">
    <property type="entry name" value="DUSP-like"/>
    <property type="match status" value="1"/>
</dbReference>
<dbReference type="PROSITE" id="PS50235">
    <property type="entry name" value="USP_3"/>
    <property type="match status" value="1"/>
</dbReference>
<evidence type="ECO:0000313" key="5">
    <source>
        <dbReference type="EMBL" id="VDN53718.1"/>
    </source>
</evidence>
<sequence length="820" mass="94719">MFNIDINLLPSFKRRKENICSANGEKNLQMKCPGKLKMSEIRCLIEQVEKRFIHSSNREILYIVSSDWWCYFVATVAACAISNIRQISNESITLREDDHYILKPNIYEVLDYLLVREKDFEILNEWVGVALTERDIIKCLSFQTRDGVKKLFLSLYFKVKNNETKEMKRLLVDENDNIKTVKDKAIALMNIDSSTAVLFSAKIGKRVRSLKKNAPKWYKILFPGDILIISSINANLVESNNENEQKKDGNTENIVGKMTEIELCGLLNDTLTCYFNSAVQCLNSITELKDYFLNEHYRNDLNVKNETGGEILTAFAVLLKKLCSNGSVVDPQPFFSIITKYAPVFSSGQHDSHEFMAYLLNIFHESINQAEMTNQEVSQETWNNFLLKNKSIITQYMYGLLQSSIICTKCFQVNIKFDPFCFLTIPVELYEVVSVIFIPSSPREDWRKVLLFTILDGDINRLLFDNELIQNCSLNLLAIQVKNISGSEGKIIVIRNRILGKAELRVLPIAYCVPSSQKIDFDFINLDIFSLNQRFFLLNASGVNFVLQKTGETKARSDKAKLRRNSMPVFSVNKNHRSVSADNILLKEMACDYWLQYHPSLMAAKSVDLPDDKELDWPDTNEAGLRMLSLTFIWEQDFFEAKRKEEGLVTTEIDLRNQSIDTPSIHKLIDWYIKEEMLQDQNRVFCSKCGKLECARKKMDLCRMPRYLFIHLNRFQNRRNLARKVNIEVDIPVQAMDLSGKILVGTQSECVYDLVSVIHHSGSLSYGHYWAWVHKNNSWFNCDDSNIKLLDKLKDPFRSSSAYILLYRRSTDQATENLES</sequence>
<gene>
    <name evidence="5" type="ORF">DME_LOCUS3691</name>
</gene>
<dbReference type="InterPro" id="IPR006615">
    <property type="entry name" value="Pept_C19_DUSP"/>
</dbReference>
<evidence type="ECO:0000259" key="3">
    <source>
        <dbReference type="PROSITE" id="PS50235"/>
    </source>
</evidence>
<evidence type="ECO:0000259" key="4">
    <source>
        <dbReference type="PROSITE" id="PS51283"/>
    </source>
</evidence>